<dbReference type="GO" id="GO:0051287">
    <property type="term" value="F:NAD binding"/>
    <property type="evidence" value="ECO:0007669"/>
    <property type="project" value="UniProtKB-ARBA"/>
</dbReference>
<dbReference type="AlphaFoldDB" id="A0AAW9S7H5"/>
<dbReference type="Proteomes" id="UP001403385">
    <property type="component" value="Unassembled WGS sequence"/>
</dbReference>
<dbReference type="Pfam" id="PF20143">
    <property type="entry name" value="NAD_kinase_C"/>
    <property type="match status" value="1"/>
</dbReference>
<dbReference type="RefSeq" id="WP_346821194.1">
    <property type="nucleotide sequence ID" value="NZ_JBDKWZ010000005.1"/>
</dbReference>
<keyword evidence="6" id="KW-0963">Cytoplasm</keyword>
<feature type="binding site" evidence="6">
    <location>
        <begin position="188"/>
        <end position="193"/>
    </location>
    <ligand>
        <name>NAD(+)</name>
        <dbReference type="ChEBI" id="CHEBI:57540"/>
    </ligand>
</feature>
<comment type="subcellular location">
    <subcellularLocation>
        <location evidence="6">Cytoplasm</location>
    </subcellularLocation>
</comment>
<keyword evidence="1 6" id="KW-0808">Transferase</keyword>
<gene>
    <name evidence="6" type="primary">nadK</name>
    <name evidence="7" type="ORF">AAG747_10880</name>
</gene>
<proteinExistence type="inferred from homology"/>
<evidence type="ECO:0000256" key="3">
    <source>
        <dbReference type="ARBA" id="ARBA00022857"/>
    </source>
</evidence>
<dbReference type="InterPro" id="IPR017437">
    <property type="entry name" value="ATP-NAD_kinase_PpnK-typ_C"/>
</dbReference>
<keyword evidence="2 6" id="KW-0418">Kinase</keyword>
<dbReference type="NCBIfam" id="NF002521">
    <property type="entry name" value="PRK01911.1"/>
    <property type="match status" value="1"/>
</dbReference>
<evidence type="ECO:0000256" key="1">
    <source>
        <dbReference type="ARBA" id="ARBA00022679"/>
    </source>
</evidence>
<dbReference type="GO" id="GO:0005737">
    <property type="term" value="C:cytoplasm"/>
    <property type="evidence" value="ECO:0007669"/>
    <property type="project" value="UniProtKB-SubCell"/>
</dbReference>
<dbReference type="GO" id="GO:0046872">
    <property type="term" value="F:metal ion binding"/>
    <property type="evidence" value="ECO:0007669"/>
    <property type="project" value="UniProtKB-UniRule"/>
</dbReference>
<name>A0AAW9S7H5_9BACT</name>
<sequence length="292" mass="32726">MLRVAIHSMTVELEKLKFFRYIFEDIVSRNIQFSISKKLSQFLSSTDLSLPDHQVFEGYEDLPDADYFFSIGGDGTLLDSVTYVRDKDIPILGINTGRLGFLSTTPNDKVKEAIDALFHGYYTLEERSLIQVESNENIFNGLNFGLNEFTILKRDSSSMIVVHTFLDGEYLNSYWSDGLIVATPTGSTGYSLSVGGPVVIPDSNNFIISPVSPHNLNVRPLVVSDNSIISFEIEGRSRNFLVSLDSRSKKVDASAQIAVRKGDFTTKLVKLNGENFLNTLRLKLNWGLDMRN</sequence>
<dbReference type="EC" id="2.7.1.23" evidence="6"/>
<comment type="caution">
    <text evidence="7">The sequence shown here is derived from an EMBL/GenBank/DDBJ whole genome shotgun (WGS) entry which is preliminary data.</text>
</comment>
<dbReference type="GO" id="GO:0005524">
    <property type="term" value="F:ATP binding"/>
    <property type="evidence" value="ECO:0007669"/>
    <property type="project" value="UniProtKB-KW"/>
</dbReference>
<keyword evidence="6" id="KW-0067">ATP-binding</keyword>
<comment type="function">
    <text evidence="6">Involved in the regulation of the intracellular balance of NAD and NADP, and is a key enzyme in the biosynthesis of NADP. Catalyzes specifically the phosphorylation on 2'-hydroxyl of the adenosine moiety of NAD to yield NADP.</text>
</comment>
<dbReference type="EMBL" id="JBDKWZ010000005">
    <property type="protein sequence ID" value="MEN7548415.1"/>
    <property type="molecule type" value="Genomic_DNA"/>
</dbReference>
<evidence type="ECO:0000256" key="5">
    <source>
        <dbReference type="ARBA" id="ARBA00047925"/>
    </source>
</evidence>
<evidence type="ECO:0000256" key="2">
    <source>
        <dbReference type="ARBA" id="ARBA00022777"/>
    </source>
</evidence>
<dbReference type="Gene3D" id="2.60.200.30">
    <property type="entry name" value="Probable inorganic polyphosphate/atp-NAD kinase, domain 2"/>
    <property type="match status" value="1"/>
</dbReference>
<feature type="binding site" evidence="6">
    <location>
        <begin position="74"/>
        <end position="75"/>
    </location>
    <ligand>
        <name>NAD(+)</name>
        <dbReference type="ChEBI" id="CHEBI:57540"/>
    </ligand>
</feature>
<reference evidence="7 8" key="1">
    <citation type="submission" date="2024-04" db="EMBL/GenBank/DDBJ databases">
        <title>Novel genus in family Flammeovirgaceae.</title>
        <authorList>
            <person name="Nguyen T.H."/>
            <person name="Vuong T.Q."/>
            <person name="Le H."/>
            <person name="Kim S.-G."/>
        </authorList>
    </citation>
    <scope>NUCLEOTIDE SEQUENCE [LARGE SCALE GENOMIC DNA]</scope>
    <source>
        <strain evidence="7 8">JCM 23209</strain>
    </source>
</reference>
<keyword evidence="6" id="KW-0547">Nucleotide-binding</keyword>
<evidence type="ECO:0000256" key="4">
    <source>
        <dbReference type="ARBA" id="ARBA00023027"/>
    </source>
</evidence>
<organism evidence="7 8">
    <name type="scientific">Rapidithrix thailandica</name>
    <dbReference type="NCBI Taxonomy" id="413964"/>
    <lineage>
        <taxon>Bacteria</taxon>
        <taxon>Pseudomonadati</taxon>
        <taxon>Bacteroidota</taxon>
        <taxon>Cytophagia</taxon>
        <taxon>Cytophagales</taxon>
        <taxon>Flammeovirgaceae</taxon>
        <taxon>Rapidithrix</taxon>
    </lineage>
</organism>
<dbReference type="GO" id="GO:0019674">
    <property type="term" value="P:NAD+ metabolic process"/>
    <property type="evidence" value="ECO:0007669"/>
    <property type="project" value="InterPro"/>
</dbReference>
<feature type="binding site" evidence="6">
    <location>
        <position position="177"/>
    </location>
    <ligand>
        <name>NAD(+)</name>
        <dbReference type="ChEBI" id="CHEBI:57540"/>
    </ligand>
</feature>
<keyword evidence="4 6" id="KW-0520">NAD</keyword>
<feature type="active site" description="Proton acceptor" evidence="6">
    <location>
        <position position="74"/>
    </location>
</feature>
<dbReference type="InterPro" id="IPR017438">
    <property type="entry name" value="ATP-NAD_kinase_N"/>
</dbReference>
<dbReference type="HAMAP" id="MF_00361">
    <property type="entry name" value="NAD_kinase"/>
    <property type="match status" value="1"/>
</dbReference>
<comment type="similarity">
    <text evidence="6">Belongs to the NAD kinase family.</text>
</comment>
<dbReference type="PANTHER" id="PTHR20275">
    <property type="entry name" value="NAD KINASE"/>
    <property type="match status" value="1"/>
</dbReference>
<comment type="caution">
    <text evidence="6">Lacks conserved residue(s) required for the propagation of feature annotation.</text>
</comment>
<dbReference type="GO" id="GO:0006741">
    <property type="term" value="P:NADP+ biosynthetic process"/>
    <property type="evidence" value="ECO:0007669"/>
    <property type="project" value="UniProtKB-UniRule"/>
</dbReference>
<evidence type="ECO:0000313" key="7">
    <source>
        <dbReference type="EMBL" id="MEN7548415.1"/>
    </source>
</evidence>
<dbReference type="InterPro" id="IPR002504">
    <property type="entry name" value="NADK"/>
</dbReference>
<evidence type="ECO:0000256" key="6">
    <source>
        <dbReference type="HAMAP-Rule" id="MF_00361"/>
    </source>
</evidence>
<feature type="binding site" evidence="6">
    <location>
        <begin position="147"/>
        <end position="148"/>
    </location>
    <ligand>
        <name>NAD(+)</name>
        <dbReference type="ChEBI" id="CHEBI:57540"/>
    </ligand>
</feature>
<comment type="catalytic activity">
    <reaction evidence="5 6">
        <text>NAD(+) + ATP = ADP + NADP(+) + H(+)</text>
        <dbReference type="Rhea" id="RHEA:18629"/>
        <dbReference type="ChEBI" id="CHEBI:15378"/>
        <dbReference type="ChEBI" id="CHEBI:30616"/>
        <dbReference type="ChEBI" id="CHEBI:57540"/>
        <dbReference type="ChEBI" id="CHEBI:58349"/>
        <dbReference type="ChEBI" id="CHEBI:456216"/>
        <dbReference type="EC" id="2.7.1.23"/>
    </reaction>
</comment>
<protein>
    <recommendedName>
        <fullName evidence="6">NAD kinase</fullName>
        <ecNumber evidence="6">2.7.1.23</ecNumber>
    </recommendedName>
    <alternativeName>
        <fullName evidence="6">ATP-dependent NAD kinase</fullName>
    </alternativeName>
</protein>
<dbReference type="Pfam" id="PF01513">
    <property type="entry name" value="NAD_kinase"/>
    <property type="match status" value="1"/>
</dbReference>
<dbReference type="Gene3D" id="3.40.50.10330">
    <property type="entry name" value="Probable inorganic polyphosphate/atp-NAD kinase, domain 1"/>
    <property type="match status" value="1"/>
</dbReference>
<dbReference type="SUPFAM" id="SSF111331">
    <property type="entry name" value="NAD kinase/diacylglycerol kinase-like"/>
    <property type="match status" value="1"/>
</dbReference>
<dbReference type="InterPro" id="IPR016064">
    <property type="entry name" value="NAD/diacylglycerol_kinase_sf"/>
</dbReference>
<dbReference type="GO" id="GO:0003951">
    <property type="term" value="F:NAD+ kinase activity"/>
    <property type="evidence" value="ECO:0007669"/>
    <property type="project" value="UniProtKB-UniRule"/>
</dbReference>
<keyword evidence="8" id="KW-1185">Reference proteome</keyword>
<dbReference type="PANTHER" id="PTHR20275:SF0">
    <property type="entry name" value="NAD KINASE"/>
    <property type="match status" value="1"/>
</dbReference>
<comment type="cofactor">
    <cofactor evidence="6">
        <name>a divalent metal cation</name>
        <dbReference type="ChEBI" id="CHEBI:60240"/>
    </cofactor>
</comment>
<accession>A0AAW9S7H5</accession>
<keyword evidence="3 6" id="KW-0521">NADP</keyword>
<evidence type="ECO:0000313" key="8">
    <source>
        <dbReference type="Proteomes" id="UP001403385"/>
    </source>
</evidence>